<dbReference type="RefSeq" id="XP_019038526.1">
    <property type="nucleotide sequence ID" value="XM_019184959.1"/>
</dbReference>
<evidence type="ECO:0000313" key="2">
    <source>
        <dbReference type="EMBL" id="ODQ59319.1"/>
    </source>
</evidence>
<protein>
    <submittedName>
        <fullName evidence="2">Uncharacterized protein</fullName>
    </submittedName>
</protein>
<keyword evidence="1" id="KW-0812">Transmembrane</keyword>
<proteinExistence type="predicted"/>
<dbReference type="Proteomes" id="UP000094112">
    <property type="component" value="Unassembled WGS sequence"/>
</dbReference>
<dbReference type="GeneID" id="30202205"/>
<dbReference type="AlphaFoldDB" id="A0A1E3P1F9"/>
<keyword evidence="1" id="KW-1133">Transmembrane helix</keyword>
<reference evidence="2 3" key="1">
    <citation type="journal article" date="2016" name="Proc. Natl. Acad. Sci. U.S.A.">
        <title>Comparative genomics of biotechnologically important yeasts.</title>
        <authorList>
            <person name="Riley R."/>
            <person name="Haridas S."/>
            <person name="Wolfe K.H."/>
            <person name="Lopes M.R."/>
            <person name="Hittinger C.T."/>
            <person name="Goeker M."/>
            <person name="Salamov A.A."/>
            <person name="Wisecaver J.H."/>
            <person name="Long T.M."/>
            <person name="Calvey C.H."/>
            <person name="Aerts A.L."/>
            <person name="Barry K.W."/>
            <person name="Choi C."/>
            <person name="Clum A."/>
            <person name="Coughlan A.Y."/>
            <person name="Deshpande S."/>
            <person name="Douglass A.P."/>
            <person name="Hanson S.J."/>
            <person name="Klenk H.-P."/>
            <person name="LaButti K.M."/>
            <person name="Lapidus A."/>
            <person name="Lindquist E.A."/>
            <person name="Lipzen A.M."/>
            <person name="Meier-Kolthoff J.P."/>
            <person name="Ohm R.A."/>
            <person name="Otillar R.P."/>
            <person name="Pangilinan J.L."/>
            <person name="Peng Y."/>
            <person name="Rokas A."/>
            <person name="Rosa C.A."/>
            <person name="Scheuner C."/>
            <person name="Sibirny A.A."/>
            <person name="Slot J.C."/>
            <person name="Stielow J.B."/>
            <person name="Sun H."/>
            <person name="Kurtzman C.P."/>
            <person name="Blackwell M."/>
            <person name="Grigoriev I.V."/>
            <person name="Jeffries T.W."/>
        </authorList>
    </citation>
    <scope>NUCLEOTIDE SEQUENCE [LARGE SCALE GENOMIC DNA]</scope>
    <source>
        <strain evidence="3">ATCC 58044 / CBS 1984 / NCYC 433 / NRRL Y-366-8</strain>
    </source>
</reference>
<evidence type="ECO:0000313" key="3">
    <source>
        <dbReference type="Proteomes" id="UP000094112"/>
    </source>
</evidence>
<feature type="transmembrane region" description="Helical" evidence="1">
    <location>
        <begin position="15"/>
        <end position="34"/>
    </location>
</feature>
<evidence type="ECO:0000256" key="1">
    <source>
        <dbReference type="SAM" id="Phobius"/>
    </source>
</evidence>
<sequence length="172" mass="20088">MCHPAIHDPIRQKQLIIFSVLLMICYIIVTRQVFKTHQLLNNIDKPYELYIKYTTEGTTTKIESASTKKSSERRLQSVLVLEEGSREERVLISKNSNENNKVKNEPLHVRDSYWNEGSEEGPNNEYQGEYEVEEEEKWEDINPVYSDDDDYPRVFGTIVVNGIEYTTIVNPE</sequence>
<keyword evidence="3" id="KW-1185">Reference proteome</keyword>
<organism evidence="2 3">
    <name type="scientific">Wickerhamomyces anomalus (strain ATCC 58044 / CBS 1984 / NCYC 433 / NRRL Y-366-8)</name>
    <name type="common">Yeast</name>
    <name type="synonym">Hansenula anomala</name>
    <dbReference type="NCBI Taxonomy" id="683960"/>
    <lineage>
        <taxon>Eukaryota</taxon>
        <taxon>Fungi</taxon>
        <taxon>Dikarya</taxon>
        <taxon>Ascomycota</taxon>
        <taxon>Saccharomycotina</taxon>
        <taxon>Saccharomycetes</taxon>
        <taxon>Phaffomycetales</taxon>
        <taxon>Wickerhamomycetaceae</taxon>
        <taxon>Wickerhamomyces</taxon>
    </lineage>
</organism>
<gene>
    <name evidence="2" type="ORF">WICANDRAFT_79837</name>
</gene>
<dbReference type="EMBL" id="KV454211">
    <property type="protein sequence ID" value="ODQ59319.1"/>
    <property type="molecule type" value="Genomic_DNA"/>
</dbReference>
<accession>A0A1E3P1F9</accession>
<keyword evidence="1" id="KW-0472">Membrane</keyword>
<name>A0A1E3P1F9_WICAA</name>